<comment type="subcellular location">
    <subcellularLocation>
        <location evidence="1">Membrane</location>
    </subcellularLocation>
</comment>
<dbReference type="Pfam" id="PF04505">
    <property type="entry name" value="CD225"/>
    <property type="match status" value="1"/>
</dbReference>
<gene>
    <name evidence="6" type="ORF">AN908_15635</name>
    <name evidence="7" type="ORF">AN912_08320</name>
</gene>
<dbReference type="PANTHER" id="PTHR14948">
    <property type="entry name" value="NG5"/>
    <property type="match status" value="1"/>
</dbReference>
<organism evidence="6 8">
    <name type="scientific">Mycobacteroides immunogenum</name>
    <dbReference type="NCBI Taxonomy" id="83262"/>
    <lineage>
        <taxon>Bacteria</taxon>
        <taxon>Bacillati</taxon>
        <taxon>Actinomycetota</taxon>
        <taxon>Actinomycetes</taxon>
        <taxon>Mycobacteriales</taxon>
        <taxon>Mycobacteriaceae</taxon>
        <taxon>Mycobacteroides</taxon>
    </lineage>
</organism>
<dbReference type="Proteomes" id="UP000037962">
    <property type="component" value="Unassembled WGS sequence"/>
</dbReference>
<name>A0A7V8LP62_9MYCO</name>
<keyword evidence="3 5" id="KW-1133">Transmembrane helix</keyword>
<evidence type="ECO:0000313" key="8">
    <source>
        <dbReference type="Proteomes" id="UP000037843"/>
    </source>
</evidence>
<sequence length="95" mass="10329">MGESSSYPGPRPSTHLVWAIIATLFCCLPFGIVAIVKAAQVDSLWFQGRYREAHAASRSAKLWVMWSILPFVVLGVALVIGAILTSIFGEVPAQR</sequence>
<dbReference type="Proteomes" id="UP000037843">
    <property type="component" value="Unassembled WGS sequence"/>
</dbReference>
<evidence type="ECO:0000313" key="6">
    <source>
        <dbReference type="EMBL" id="KPG09868.1"/>
    </source>
</evidence>
<dbReference type="EMBL" id="LJFS01000008">
    <property type="protein sequence ID" value="KPG35218.1"/>
    <property type="molecule type" value="Genomic_DNA"/>
</dbReference>
<evidence type="ECO:0000256" key="2">
    <source>
        <dbReference type="ARBA" id="ARBA00022692"/>
    </source>
</evidence>
<evidence type="ECO:0000313" key="9">
    <source>
        <dbReference type="Proteomes" id="UP000037962"/>
    </source>
</evidence>
<feature type="transmembrane region" description="Helical" evidence="5">
    <location>
        <begin position="60"/>
        <end position="88"/>
    </location>
</feature>
<dbReference type="EMBL" id="LJFO01000008">
    <property type="protein sequence ID" value="KPG09868.1"/>
    <property type="molecule type" value="Genomic_DNA"/>
</dbReference>
<comment type="caution">
    <text evidence="6">The sequence shown here is derived from an EMBL/GenBank/DDBJ whole genome shotgun (WGS) entry which is preliminary data.</text>
</comment>
<dbReference type="GO" id="GO:0016020">
    <property type="term" value="C:membrane"/>
    <property type="evidence" value="ECO:0007669"/>
    <property type="project" value="UniProtKB-SubCell"/>
</dbReference>
<keyword evidence="9" id="KW-1185">Reference proteome</keyword>
<accession>A0A7V8LP62</accession>
<dbReference type="InterPro" id="IPR007593">
    <property type="entry name" value="CD225/Dispanin_fam"/>
</dbReference>
<evidence type="ECO:0000256" key="5">
    <source>
        <dbReference type="SAM" id="Phobius"/>
    </source>
</evidence>
<evidence type="ECO:0000256" key="3">
    <source>
        <dbReference type="ARBA" id="ARBA00022989"/>
    </source>
</evidence>
<dbReference type="AlphaFoldDB" id="A0A7V8LP62"/>
<reference evidence="8 9" key="1">
    <citation type="submission" date="2015-09" db="EMBL/GenBank/DDBJ databases">
        <title>Genome Sequences of Mycobacterium immunogenum Isolates, Recuperated from a Chloraminated Drinking Water Distribution System Simulator Subjected to Episodes of Nitrification.</title>
        <authorList>
            <person name="Gomez-Alvarez V."/>
            <person name="Revetta R.P."/>
        </authorList>
    </citation>
    <scope>NUCLEOTIDE SEQUENCE [LARGE SCALE GENOMIC DNA]</scope>
    <source>
        <strain evidence="6 8">H008</strain>
        <strain evidence="7 9">H076</strain>
    </source>
</reference>
<dbReference type="InterPro" id="IPR051423">
    <property type="entry name" value="CD225/Dispanin"/>
</dbReference>
<evidence type="ECO:0000313" key="7">
    <source>
        <dbReference type="EMBL" id="KPG35218.1"/>
    </source>
</evidence>
<evidence type="ECO:0008006" key="10">
    <source>
        <dbReference type="Google" id="ProtNLM"/>
    </source>
</evidence>
<proteinExistence type="predicted"/>
<feature type="transmembrane region" description="Helical" evidence="5">
    <location>
        <begin position="16"/>
        <end position="39"/>
    </location>
</feature>
<keyword evidence="2 5" id="KW-0812">Transmembrane</keyword>
<dbReference type="PANTHER" id="PTHR14948:SF25">
    <property type="entry name" value="DUF4190 DOMAIN-CONTAINING PROTEIN"/>
    <property type="match status" value="1"/>
</dbReference>
<evidence type="ECO:0000256" key="4">
    <source>
        <dbReference type="ARBA" id="ARBA00023136"/>
    </source>
</evidence>
<evidence type="ECO:0000256" key="1">
    <source>
        <dbReference type="ARBA" id="ARBA00004370"/>
    </source>
</evidence>
<keyword evidence="4 5" id="KW-0472">Membrane</keyword>
<protein>
    <recommendedName>
        <fullName evidence="10">CD225/dispanin family protein</fullName>
    </recommendedName>
</protein>